<dbReference type="AlphaFoldDB" id="A0A4R5QA65"/>
<gene>
    <name evidence="3" type="ORF">E2C06_24780</name>
</gene>
<evidence type="ECO:0000256" key="2">
    <source>
        <dbReference type="SAM" id="SignalP"/>
    </source>
</evidence>
<dbReference type="SUPFAM" id="SSF53850">
    <property type="entry name" value="Periplasmic binding protein-like II"/>
    <property type="match status" value="1"/>
</dbReference>
<reference evidence="3 4" key="1">
    <citation type="journal article" date="2016" name="J. Microbiol.">
        <title>Dankookia rubra gen. nov., sp. nov., an alphaproteobacterium isolated from sediment of a shallow stream.</title>
        <authorList>
            <person name="Kim W.H."/>
            <person name="Kim D.H."/>
            <person name="Kang K."/>
            <person name="Ahn T.Y."/>
        </authorList>
    </citation>
    <scope>NUCLEOTIDE SEQUENCE [LARGE SCALE GENOMIC DNA]</scope>
    <source>
        <strain evidence="3 4">JCM30602</strain>
    </source>
</reference>
<organism evidence="3 4">
    <name type="scientific">Dankookia rubra</name>
    <dbReference type="NCBI Taxonomy" id="1442381"/>
    <lineage>
        <taxon>Bacteria</taxon>
        <taxon>Pseudomonadati</taxon>
        <taxon>Pseudomonadota</taxon>
        <taxon>Alphaproteobacteria</taxon>
        <taxon>Acetobacterales</taxon>
        <taxon>Roseomonadaceae</taxon>
        <taxon>Dankookia</taxon>
    </lineage>
</organism>
<dbReference type="PANTHER" id="PTHR42928:SF5">
    <property type="entry name" value="BLR1237 PROTEIN"/>
    <property type="match status" value="1"/>
</dbReference>
<dbReference type="OrthoDB" id="9780943at2"/>
<evidence type="ECO:0000256" key="1">
    <source>
        <dbReference type="ARBA" id="ARBA00006987"/>
    </source>
</evidence>
<dbReference type="Gene3D" id="3.40.190.10">
    <property type="entry name" value="Periplasmic binding protein-like II"/>
    <property type="match status" value="1"/>
</dbReference>
<name>A0A4R5QA65_9PROT</name>
<dbReference type="InterPro" id="IPR042100">
    <property type="entry name" value="Bug_dom1"/>
</dbReference>
<dbReference type="CDD" id="cd13578">
    <property type="entry name" value="PBP2_Bug27"/>
    <property type="match status" value="1"/>
</dbReference>
<dbReference type="InterPro" id="IPR005064">
    <property type="entry name" value="BUG"/>
</dbReference>
<sequence length="326" mass="34321">MINKRTLLLATGAALAGRGALAQATYPDRPIRVIVGYAPGGGVDIVARLMTEPMRQALGQPLIVENKPGASAMIGAQAVARAAPDGYTLLMAAAGEIAANPALLKQRMTYDPARELTPISLVGTVPNVLVVDPRLPIRTPAELVAYAKANPGKLSYASSGIGNPQHLAGELLNRMAGTDILHVPYKGATPALTDVAAGRVSMNFSSLGPALPLIQDRKLRAVAVTSRERLPQLQDVPAIAEAPSLTEYELLNWFGVFAPAATPAPVVARLQEALAAVLRDPGLQAKLAEQGAIPHAMSQAEFRSFVEAETRKFTRIIEDANITPEG</sequence>
<comment type="caution">
    <text evidence="3">The sequence shown here is derived from an EMBL/GenBank/DDBJ whole genome shotgun (WGS) entry which is preliminary data.</text>
</comment>
<evidence type="ECO:0000313" key="3">
    <source>
        <dbReference type="EMBL" id="TDH59934.1"/>
    </source>
</evidence>
<keyword evidence="4" id="KW-1185">Reference proteome</keyword>
<accession>A0A4R5QA65</accession>
<dbReference type="PIRSF" id="PIRSF017082">
    <property type="entry name" value="YflP"/>
    <property type="match status" value="1"/>
</dbReference>
<feature type="chain" id="PRO_5020654397" evidence="2">
    <location>
        <begin position="23"/>
        <end position="326"/>
    </location>
</feature>
<dbReference type="Gene3D" id="3.40.190.150">
    <property type="entry name" value="Bordetella uptake gene, domain 1"/>
    <property type="match status" value="1"/>
</dbReference>
<protein>
    <submittedName>
        <fullName evidence="3">Tripartite tricarboxylate transporter substrate binding protein</fullName>
    </submittedName>
</protein>
<comment type="similarity">
    <text evidence="1">Belongs to the UPF0065 (bug) family.</text>
</comment>
<proteinExistence type="inferred from homology"/>
<dbReference type="PANTHER" id="PTHR42928">
    <property type="entry name" value="TRICARBOXYLATE-BINDING PROTEIN"/>
    <property type="match status" value="1"/>
</dbReference>
<keyword evidence="2" id="KW-0732">Signal</keyword>
<dbReference type="EMBL" id="SMSJ01000049">
    <property type="protein sequence ID" value="TDH59934.1"/>
    <property type="molecule type" value="Genomic_DNA"/>
</dbReference>
<feature type="signal peptide" evidence="2">
    <location>
        <begin position="1"/>
        <end position="22"/>
    </location>
</feature>
<dbReference type="Pfam" id="PF03401">
    <property type="entry name" value="TctC"/>
    <property type="match status" value="1"/>
</dbReference>
<dbReference type="RefSeq" id="WP_133291272.1">
    <property type="nucleotide sequence ID" value="NZ_SMSJ01000049.1"/>
</dbReference>
<dbReference type="Proteomes" id="UP000295096">
    <property type="component" value="Unassembled WGS sequence"/>
</dbReference>
<evidence type="ECO:0000313" key="4">
    <source>
        <dbReference type="Proteomes" id="UP000295096"/>
    </source>
</evidence>